<dbReference type="InterPro" id="IPR009711">
    <property type="entry name" value="UPF0473"/>
</dbReference>
<evidence type="ECO:0000313" key="2">
    <source>
        <dbReference type="Proteomes" id="UP000269591"/>
    </source>
</evidence>
<organism evidence="1 2">
    <name type="scientific">Slackia equolifaciens</name>
    <dbReference type="NCBI Taxonomy" id="498718"/>
    <lineage>
        <taxon>Bacteria</taxon>
        <taxon>Bacillati</taxon>
        <taxon>Actinomycetota</taxon>
        <taxon>Coriobacteriia</taxon>
        <taxon>Eggerthellales</taxon>
        <taxon>Eggerthellaceae</taxon>
        <taxon>Slackia</taxon>
    </lineage>
</organism>
<comment type="caution">
    <text evidence="1">The sequence shown here is derived from an EMBL/GenBank/DDBJ whole genome shotgun (WGS) entry which is preliminary data.</text>
</comment>
<dbReference type="Pfam" id="PF06949">
    <property type="entry name" value="DUF1292"/>
    <property type="match status" value="1"/>
</dbReference>
<sequence length="109" mass="12464">MAEIREGSAPNFAPPVEEGITFTFEDEKGDTQELEFLGLILHENRRYGFFFPVDDDHPAKSSGEVLILEVTELDEEGQPAEFELVEDEAIAQEVYDDFREATKDLYRFA</sequence>
<dbReference type="AlphaFoldDB" id="A0A3N0ASI2"/>
<accession>A0A3N0ASI2</accession>
<proteinExistence type="predicted"/>
<gene>
    <name evidence="1" type="ORF">DMP06_10045</name>
</gene>
<protein>
    <submittedName>
        <fullName evidence="1">DUF1292 domain-containing protein</fullName>
    </submittedName>
</protein>
<dbReference type="Proteomes" id="UP000269591">
    <property type="component" value="Unassembled WGS sequence"/>
</dbReference>
<dbReference type="RefSeq" id="WP_123209600.1">
    <property type="nucleotide sequence ID" value="NZ_JBHTHO010000025.1"/>
</dbReference>
<evidence type="ECO:0000313" key="1">
    <source>
        <dbReference type="EMBL" id="RNL37812.1"/>
    </source>
</evidence>
<dbReference type="OrthoDB" id="3177098at2"/>
<name>A0A3N0ASI2_9ACTN</name>
<reference evidence="2" key="1">
    <citation type="submission" date="2018-05" db="EMBL/GenBank/DDBJ databases">
        <title>Genome Sequencing of selected type strains of the family Eggerthellaceae.</title>
        <authorList>
            <person name="Danylec N."/>
            <person name="Stoll D.A."/>
            <person name="Doetsch A."/>
            <person name="Huch M."/>
        </authorList>
    </citation>
    <scope>NUCLEOTIDE SEQUENCE [LARGE SCALE GENOMIC DNA]</scope>
    <source>
        <strain evidence="2">DSM 24851</strain>
    </source>
</reference>
<dbReference type="EMBL" id="QIBX01000022">
    <property type="protein sequence ID" value="RNL37812.1"/>
    <property type="molecule type" value="Genomic_DNA"/>
</dbReference>
<keyword evidence="2" id="KW-1185">Reference proteome</keyword>